<name>X1K7I6_9ZZZZ</name>
<protein>
    <submittedName>
        <fullName evidence="1">Uncharacterized protein</fullName>
    </submittedName>
</protein>
<sequence>PVIYPYVDNETDLGTSILKWRHIYTHGLTHDQLNITDRKCAKCGKVFEIGDVWAYSVIKITGDFTVKQPRIVKKRHKPDLPATFMVHKLNEWTGKYEDVTQPLRVKIKRQHYYEKDDQVIQEEVEEEIENEYDAIDGEIEIPADGFMTCVPVCKKCFLKE</sequence>
<gene>
    <name evidence="1" type="ORF">S06H3_22727</name>
</gene>
<reference evidence="1" key="1">
    <citation type="journal article" date="2014" name="Front. Microbiol.">
        <title>High frequency of phylogenetically diverse reductive dehalogenase-homologous genes in deep subseafloor sedimentary metagenomes.</title>
        <authorList>
            <person name="Kawai M."/>
            <person name="Futagami T."/>
            <person name="Toyoda A."/>
            <person name="Takaki Y."/>
            <person name="Nishi S."/>
            <person name="Hori S."/>
            <person name="Arai W."/>
            <person name="Tsubouchi T."/>
            <person name="Morono Y."/>
            <person name="Uchiyama I."/>
            <person name="Ito T."/>
            <person name="Fujiyama A."/>
            <person name="Inagaki F."/>
            <person name="Takami H."/>
        </authorList>
    </citation>
    <scope>NUCLEOTIDE SEQUENCE</scope>
    <source>
        <strain evidence="1">Expedition CK06-06</strain>
    </source>
</reference>
<dbReference type="EMBL" id="BARV01012205">
    <property type="protein sequence ID" value="GAI02528.1"/>
    <property type="molecule type" value="Genomic_DNA"/>
</dbReference>
<evidence type="ECO:0000313" key="1">
    <source>
        <dbReference type="EMBL" id="GAI02528.1"/>
    </source>
</evidence>
<organism evidence="1">
    <name type="scientific">marine sediment metagenome</name>
    <dbReference type="NCBI Taxonomy" id="412755"/>
    <lineage>
        <taxon>unclassified sequences</taxon>
        <taxon>metagenomes</taxon>
        <taxon>ecological metagenomes</taxon>
    </lineage>
</organism>
<comment type="caution">
    <text evidence="1">The sequence shown here is derived from an EMBL/GenBank/DDBJ whole genome shotgun (WGS) entry which is preliminary data.</text>
</comment>
<accession>X1K7I6</accession>
<proteinExistence type="predicted"/>
<feature type="non-terminal residue" evidence="1">
    <location>
        <position position="1"/>
    </location>
</feature>
<dbReference type="AlphaFoldDB" id="X1K7I6"/>